<feature type="region of interest" description="Disordered" evidence="1">
    <location>
        <begin position="1"/>
        <end position="92"/>
    </location>
</feature>
<feature type="region of interest" description="Disordered" evidence="1">
    <location>
        <begin position="181"/>
        <end position="201"/>
    </location>
</feature>
<feature type="compositionally biased region" description="Basic and acidic residues" evidence="1">
    <location>
        <begin position="181"/>
        <end position="190"/>
    </location>
</feature>
<feature type="compositionally biased region" description="Basic and acidic residues" evidence="1">
    <location>
        <begin position="75"/>
        <end position="84"/>
    </location>
</feature>
<evidence type="ECO:0000313" key="2">
    <source>
        <dbReference type="EMBL" id="PUZ63787.1"/>
    </source>
</evidence>
<proteinExistence type="predicted"/>
<feature type="compositionally biased region" description="Low complexity" evidence="1">
    <location>
        <begin position="256"/>
        <end position="269"/>
    </location>
</feature>
<accession>A0A2T7E7H8</accession>
<reference evidence="2 3" key="1">
    <citation type="submission" date="2018-04" db="EMBL/GenBank/DDBJ databases">
        <title>WGS assembly of Panicum hallii var. hallii HAL2.</title>
        <authorList>
            <person name="Lovell J."/>
            <person name="Jenkins J."/>
            <person name="Lowry D."/>
            <person name="Mamidi S."/>
            <person name="Sreedasyam A."/>
            <person name="Weng X."/>
            <person name="Barry K."/>
            <person name="Bonette J."/>
            <person name="Campitelli B."/>
            <person name="Daum C."/>
            <person name="Gordon S."/>
            <person name="Gould B."/>
            <person name="Lipzen A."/>
            <person name="MacQueen A."/>
            <person name="Palacio-Mejia J."/>
            <person name="Plott C."/>
            <person name="Shakirov E."/>
            <person name="Shu S."/>
            <person name="Yoshinaga Y."/>
            <person name="Zane M."/>
            <person name="Rokhsar D."/>
            <person name="Grimwood J."/>
            <person name="Schmutz J."/>
            <person name="Juenger T."/>
        </authorList>
    </citation>
    <scope>NUCLEOTIDE SEQUENCE [LARGE SCALE GENOMIC DNA]</scope>
    <source>
        <strain evidence="3">cv. HAL2</strain>
    </source>
</reference>
<evidence type="ECO:0000313" key="3">
    <source>
        <dbReference type="Proteomes" id="UP000244336"/>
    </source>
</evidence>
<evidence type="ECO:0000256" key="1">
    <source>
        <dbReference type="SAM" id="MobiDB-lite"/>
    </source>
</evidence>
<sequence length="323" mass="34699">MKSAPSSKDGRSACSSASEKKRSSRRRTGSGGPSVHVSRWRAAGGRSATREGVAAPPASARSSRRGDASGTGNEGGERRERPERGGAATLGGWTVNEIPSTPWVHHIRRIGYVRLGRAAPFLSLRSSAGLSPSAPVLDCRLPLDDALSSAAGGRRTRGTEDCWCLWPAGLGSRPLRWELPRQQRGGREASKTGPWRRNSAAGRRPPRILLASWAATAQRASHGDLWSSGARSTAWRARRAGADDVLVDDRRRSPLGLPALPSLLPGQAPVSRLDPPRPLPGHQHPARGDPEPHLVTRPPRRRTRSARGGGILRSTFMAARYML</sequence>
<dbReference type="AlphaFoldDB" id="A0A2T7E7H8"/>
<feature type="region of interest" description="Disordered" evidence="1">
    <location>
        <begin position="256"/>
        <end position="309"/>
    </location>
</feature>
<name>A0A2T7E7H8_9POAL</name>
<dbReference type="Proteomes" id="UP000244336">
    <property type="component" value="Chromosome 3"/>
</dbReference>
<gene>
    <name evidence="2" type="ORF">GQ55_3G094900</name>
</gene>
<keyword evidence="3" id="KW-1185">Reference proteome</keyword>
<dbReference type="EMBL" id="CM009751">
    <property type="protein sequence ID" value="PUZ63787.1"/>
    <property type="molecule type" value="Genomic_DNA"/>
</dbReference>
<dbReference type="Gramene" id="PUZ63787">
    <property type="protein sequence ID" value="PUZ63787"/>
    <property type="gene ID" value="GQ55_3G094900"/>
</dbReference>
<organism evidence="2 3">
    <name type="scientific">Panicum hallii var. hallii</name>
    <dbReference type="NCBI Taxonomy" id="1504633"/>
    <lineage>
        <taxon>Eukaryota</taxon>
        <taxon>Viridiplantae</taxon>
        <taxon>Streptophyta</taxon>
        <taxon>Embryophyta</taxon>
        <taxon>Tracheophyta</taxon>
        <taxon>Spermatophyta</taxon>
        <taxon>Magnoliopsida</taxon>
        <taxon>Liliopsida</taxon>
        <taxon>Poales</taxon>
        <taxon>Poaceae</taxon>
        <taxon>PACMAD clade</taxon>
        <taxon>Panicoideae</taxon>
        <taxon>Panicodae</taxon>
        <taxon>Paniceae</taxon>
        <taxon>Panicinae</taxon>
        <taxon>Panicum</taxon>
        <taxon>Panicum sect. Panicum</taxon>
    </lineage>
</organism>
<protein>
    <submittedName>
        <fullName evidence="2">Uncharacterized protein</fullName>
    </submittedName>
</protein>